<dbReference type="GO" id="GO:0005737">
    <property type="term" value="C:cytoplasm"/>
    <property type="evidence" value="ECO:0007669"/>
    <property type="project" value="UniProtKB-SubCell"/>
</dbReference>
<dbReference type="GO" id="GO:0006400">
    <property type="term" value="P:tRNA modification"/>
    <property type="evidence" value="ECO:0007669"/>
    <property type="project" value="UniProtKB-UniRule"/>
</dbReference>
<evidence type="ECO:0000256" key="4">
    <source>
        <dbReference type="ARBA" id="ARBA00022694"/>
    </source>
</evidence>
<protein>
    <recommendedName>
        <fullName evidence="8">tRNA(Ile)-lysidine synthase</fullName>
        <ecNumber evidence="8">6.3.4.19</ecNumber>
    </recommendedName>
    <alternativeName>
        <fullName evidence="8">tRNA(Ile)-2-lysyl-cytidine synthase</fullName>
    </alternativeName>
    <alternativeName>
        <fullName evidence="8">tRNA(Ile)-lysidine synthetase</fullName>
    </alternativeName>
</protein>
<sequence length="484" mass="53435">MSKRTPVPDFDVSSLIADCVAKASVDSGSQLVLAYSGGVDSEVLALGLANFARDNPQYRYLLVHVHHGLSSNADAWAAHCQSQAAKYNLPIEIKRVEVKIGPRLSIEAQARNARYEAITSLMAAGDGLLTAHHLDDQLETVLLALKRGLGPKGLSAMGEVQTFDNNKQLLRPLLSISREQIESLAASQAIVHIEDESNQDSKFDRNFLRLEIIPKLKARWSSIAVTASRSAALCAQQQAVIDEEVSKRLPSYIVPVSQGNGTAFELSDLSEQDLNWQLLLLRGYIEYLGFAPLSQVQLEQALYQLLDAKPDAKIELRLGDTLIRRFRGRAYLSSVEAEHAERIAKSVFELDLTSLLSSASVRAGECVKAGNAETRLGFGVSELATLWVCSSAKSDRVRFPNTDEKVSVRFSVAGSTRCSPHNRQKGRELKKLWQEYGIPPWEREKVPFIFYNDVLVCAVGYWIEKAFICRDVSAGLSFKVVASN</sequence>
<dbReference type="Gene3D" id="3.40.50.620">
    <property type="entry name" value="HUPs"/>
    <property type="match status" value="1"/>
</dbReference>
<evidence type="ECO:0000259" key="9">
    <source>
        <dbReference type="SMART" id="SM00977"/>
    </source>
</evidence>
<dbReference type="InterPro" id="IPR015262">
    <property type="entry name" value="tRNA_Ile_lys_synt_subst-bd"/>
</dbReference>
<dbReference type="EC" id="6.3.4.19" evidence="8"/>
<dbReference type="OrthoDB" id="9807403at2"/>
<dbReference type="Pfam" id="PF11734">
    <property type="entry name" value="TilS_C"/>
    <property type="match status" value="1"/>
</dbReference>
<feature type="domain" description="Lysidine-tRNA(Ile) synthetase C-terminal" evidence="9">
    <location>
        <begin position="406"/>
        <end position="480"/>
    </location>
</feature>
<dbReference type="InterPro" id="IPR012795">
    <property type="entry name" value="tRNA_Ile_lys_synt_N"/>
</dbReference>
<dbReference type="PANTHER" id="PTHR43033">
    <property type="entry name" value="TRNA(ILE)-LYSIDINE SYNTHASE-RELATED"/>
    <property type="match status" value="1"/>
</dbReference>
<comment type="catalytic activity">
    <reaction evidence="7 8">
        <text>cytidine(34) in tRNA(Ile2) + L-lysine + ATP = lysidine(34) in tRNA(Ile2) + AMP + diphosphate + H(+)</text>
        <dbReference type="Rhea" id="RHEA:43744"/>
        <dbReference type="Rhea" id="RHEA-COMP:10625"/>
        <dbReference type="Rhea" id="RHEA-COMP:10670"/>
        <dbReference type="ChEBI" id="CHEBI:15378"/>
        <dbReference type="ChEBI" id="CHEBI:30616"/>
        <dbReference type="ChEBI" id="CHEBI:32551"/>
        <dbReference type="ChEBI" id="CHEBI:33019"/>
        <dbReference type="ChEBI" id="CHEBI:82748"/>
        <dbReference type="ChEBI" id="CHEBI:83665"/>
        <dbReference type="ChEBI" id="CHEBI:456215"/>
        <dbReference type="EC" id="6.3.4.19"/>
    </reaction>
</comment>
<comment type="subcellular location">
    <subcellularLocation>
        <location evidence="1 8">Cytoplasm</location>
    </subcellularLocation>
</comment>
<dbReference type="SUPFAM" id="SSF52402">
    <property type="entry name" value="Adenine nucleotide alpha hydrolases-like"/>
    <property type="match status" value="1"/>
</dbReference>
<dbReference type="Pfam" id="PF01171">
    <property type="entry name" value="ATP_bind_3"/>
    <property type="match status" value="1"/>
</dbReference>
<keyword evidence="11" id="KW-1185">Reference proteome</keyword>
<keyword evidence="2 8" id="KW-0963">Cytoplasm</keyword>
<dbReference type="SUPFAM" id="SSF56037">
    <property type="entry name" value="PheT/TilS domain"/>
    <property type="match status" value="1"/>
</dbReference>
<keyword evidence="6 8" id="KW-0067">ATP-binding</keyword>
<accession>A0A3S0KJY8</accession>
<evidence type="ECO:0000256" key="5">
    <source>
        <dbReference type="ARBA" id="ARBA00022741"/>
    </source>
</evidence>
<dbReference type="Proteomes" id="UP000282060">
    <property type="component" value="Unassembled WGS sequence"/>
</dbReference>
<gene>
    <name evidence="8 10" type="primary">tilS</name>
    <name evidence="10" type="ORF">EKG39_09695</name>
</gene>
<name>A0A3S0KJY8_9GAMM</name>
<evidence type="ECO:0000256" key="8">
    <source>
        <dbReference type="HAMAP-Rule" id="MF_01161"/>
    </source>
</evidence>
<dbReference type="RefSeq" id="WP_126505548.1">
    <property type="nucleotide sequence ID" value="NZ_RXNV01000003.1"/>
</dbReference>
<feature type="binding site" evidence="8">
    <location>
        <begin position="36"/>
        <end position="41"/>
    </location>
    <ligand>
        <name>ATP</name>
        <dbReference type="ChEBI" id="CHEBI:30616"/>
    </ligand>
</feature>
<dbReference type="InterPro" id="IPR012094">
    <property type="entry name" value="tRNA_Ile_lys_synt"/>
</dbReference>
<dbReference type="GO" id="GO:0032267">
    <property type="term" value="F:tRNA(Ile)-lysidine synthase activity"/>
    <property type="evidence" value="ECO:0007669"/>
    <property type="project" value="UniProtKB-EC"/>
</dbReference>
<dbReference type="SUPFAM" id="SSF82829">
    <property type="entry name" value="MesJ substrate recognition domain-like"/>
    <property type="match status" value="1"/>
</dbReference>
<evidence type="ECO:0000256" key="1">
    <source>
        <dbReference type="ARBA" id="ARBA00004496"/>
    </source>
</evidence>
<comment type="similarity">
    <text evidence="8">Belongs to the tRNA(Ile)-lysidine synthase family.</text>
</comment>
<comment type="caution">
    <text evidence="10">The sequence shown here is derived from an EMBL/GenBank/DDBJ whole genome shotgun (WGS) entry which is preliminary data.</text>
</comment>
<dbReference type="Gene3D" id="1.20.59.20">
    <property type="match status" value="1"/>
</dbReference>
<comment type="domain">
    <text evidence="8">The N-terminal region contains the highly conserved SGGXDS motif, predicted to be a P-loop motif involved in ATP binding.</text>
</comment>
<evidence type="ECO:0000256" key="2">
    <source>
        <dbReference type="ARBA" id="ARBA00022490"/>
    </source>
</evidence>
<reference evidence="10 11" key="1">
    <citation type="submission" date="2018-12" db="EMBL/GenBank/DDBJ databases">
        <authorList>
            <person name="Yu L."/>
        </authorList>
    </citation>
    <scope>NUCLEOTIDE SEQUENCE [LARGE SCALE GENOMIC DNA]</scope>
    <source>
        <strain evidence="10 11">HAW-EB5</strain>
    </source>
</reference>
<dbReference type="InterPro" id="IPR011063">
    <property type="entry name" value="TilS/TtcA_N"/>
</dbReference>
<keyword evidence="4 8" id="KW-0819">tRNA processing</keyword>
<evidence type="ECO:0000313" key="10">
    <source>
        <dbReference type="EMBL" id="RTR32642.1"/>
    </source>
</evidence>
<evidence type="ECO:0000256" key="3">
    <source>
        <dbReference type="ARBA" id="ARBA00022598"/>
    </source>
</evidence>
<dbReference type="Pfam" id="PF09179">
    <property type="entry name" value="TilS"/>
    <property type="match status" value="1"/>
</dbReference>
<dbReference type="InterPro" id="IPR012796">
    <property type="entry name" value="Lysidine-tRNA-synth_C"/>
</dbReference>
<comment type="function">
    <text evidence="8">Ligates lysine onto the cytidine present at position 34 of the AUA codon-specific tRNA(Ile) that contains the anticodon CAU, in an ATP-dependent manner. Cytidine is converted to lysidine, thus changing the amino acid specificity of the tRNA from methionine to isoleucine.</text>
</comment>
<keyword evidence="5 8" id="KW-0547">Nucleotide-binding</keyword>
<dbReference type="NCBIfam" id="TIGR02433">
    <property type="entry name" value="lysidine_TilS_C"/>
    <property type="match status" value="1"/>
</dbReference>
<dbReference type="PANTHER" id="PTHR43033:SF1">
    <property type="entry name" value="TRNA(ILE)-LYSIDINE SYNTHASE-RELATED"/>
    <property type="match status" value="1"/>
</dbReference>
<dbReference type="EMBL" id="RXNV01000003">
    <property type="protein sequence ID" value="RTR32642.1"/>
    <property type="molecule type" value="Genomic_DNA"/>
</dbReference>
<dbReference type="CDD" id="cd01992">
    <property type="entry name" value="TilS_N"/>
    <property type="match status" value="1"/>
</dbReference>
<organism evidence="10 11">
    <name type="scientific">Shewanella atlantica</name>
    <dbReference type="NCBI Taxonomy" id="271099"/>
    <lineage>
        <taxon>Bacteria</taxon>
        <taxon>Pseudomonadati</taxon>
        <taxon>Pseudomonadota</taxon>
        <taxon>Gammaproteobacteria</taxon>
        <taxon>Alteromonadales</taxon>
        <taxon>Shewanellaceae</taxon>
        <taxon>Shewanella</taxon>
    </lineage>
</organism>
<dbReference type="InterPro" id="IPR014729">
    <property type="entry name" value="Rossmann-like_a/b/a_fold"/>
</dbReference>
<proteinExistence type="inferred from homology"/>
<dbReference type="AlphaFoldDB" id="A0A3S0KJY8"/>
<dbReference type="NCBIfam" id="TIGR02432">
    <property type="entry name" value="lysidine_TilS_N"/>
    <property type="match status" value="1"/>
</dbReference>
<dbReference type="SMART" id="SM00977">
    <property type="entry name" value="TilS_C"/>
    <property type="match status" value="1"/>
</dbReference>
<dbReference type="HAMAP" id="MF_01161">
    <property type="entry name" value="tRNA_Ile_lys_synt"/>
    <property type="match status" value="1"/>
</dbReference>
<evidence type="ECO:0000256" key="7">
    <source>
        <dbReference type="ARBA" id="ARBA00048539"/>
    </source>
</evidence>
<evidence type="ECO:0000256" key="6">
    <source>
        <dbReference type="ARBA" id="ARBA00022840"/>
    </source>
</evidence>
<dbReference type="GO" id="GO:0005524">
    <property type="term" value="F:ATP binding"/>
    <property type="evidence" value="ECO:0007669"/>
    <property type="project" value="UniProtKB-UniRule"/>
</dbReference>
<evidence type="ECO:0000313" key="11">
    <source>
        <dbReference type="Proteomes" id="UP000282060"/>
    </source>
</evidence>
<keyword evidence="3 8" id="KW-0436">Ligase</keyword>